<dbReference type="PANTHER" id="PTHR46816:SF1">
    <property type="entry name" value="TETRATRICOPEPTIDE REPEAT (TPR)-LIKE SUPERFAMILY PROTEIN"/>
    <property type="match status" value="1"/>
</dbReference>
<dbReference type="EMBL" id="JAGKQH010000017">
    <property type="protein sequence ID" value="KAG6575780.1"/>
    <property type="molecule type" value="Genomic_DNA"/>
</dbReference>
<keyword evidence="2" id="KW-1185">Reference proteome</keyword>
<feature type="non-terminal residue" evidence="1">
    <location>
        <position position="1"/>
    </location>
</feature>
<reference evidence="1 2" key="1">
    <citation type="journal article" date="2021" name="Hortic Res">
        <title>The domestication of Cucurbita argyrosperma as revealed by the genome of its wild relative.</title>
        <authorList>
            <person name="Barrera-Redondo J."/>
            <person name="Sanchez-de la Vega G."/>
            <person name="Aguirre-Liguori J.A."/>
            <person name="Castellanos-Morales G."/>
            <person name="Gutierrez-Guerrero Y.T."/>
            <person name="Aguirre-Dugua X."/>
            <person name="Aguirre-Planter E."/>
            <person name="Tenaillon M.I."/>
            <person name="Lira-Saade R."/>
            <person name="Eguiarte L.E."/>
        </authorList>
    </citation>
    <scope>NUCLEOTIDE SEQUENCE [LARGE SCALE GENOMIC DNA]</scope>
    <source>
        <strain evidence="1">JBR-2021</strain>
    </source>
</reference>
<dbReference type="PANTHER" id="PTHR46816">
    <property type="entry name" value="OS01G0273500 PROTEIN"/>
    <property type="match status" value="1"/>
</dbReference>
<gene>
    <name evidence="1" type="ORF">SDJN03_26419</name>
</gene>
<name>A0AAV6M702_9ROSI</name>
<accession>A0AAV6M702</accession>
<comment type="caution">
    <text evidence="1">The sequence shown here is derived from an EMBL/GenBank/DDBJ whole genome shotgun (WGS) entry which is preliminary data.</text>
</comment>
<evidence type="ECO:0000313" key="2">
    <source>
        <dbReference type="Proteomes" id="UP000685013"/>
    </source>
</evidence>
<dbReference type="AlphaFoldDB" id="A0AAV6M702"/>
<proteinExistence type="predicted"/>
<organism evidence="1 2">
    <name type="scientific">Cucurbita argyrosperma subsp. sororia</name>
    <dbReference type="NCBI Taxonomy" id="37648"/>
    <lineage>
        <taxon>Eukaryota</taxon>
        <taxon>Viridiplantae</taxon>
        <taxon>Streptophyta</taxon>
        <taxon>Embryophyta</taxon>
        <taxon>Tracheophyta</taxon>
        <taxon>Spermatophyta</taxon>
        <taxon>Magnoliopsida</taxon>
        <taxon>eudicotyledons</taxon>
        <taxon>Gunneridae</taxon>
        <taxon>Pentapetalae</taxon>
        <taxon>rosids</taxon>
        <taxon>fabids</taxon>
        <taxon>Cucurbitales</taxon>
        <taxon>Cucurbitaceae</taxon>
        <taxon>Cucurbiteae</taxon>
        <taxon>Cucurbita</taxon>
    </lineage>
</organism>
<protein>
    <submittedName>
        <fullName evidence="1">Uncharacterized protein</fullName>
    </submittedName>
</protein>
<sequence length="124" mass="13946">MPVEDSFSLSDFPFSSEHFNYNPPNYAATSPVAIRKHQAIRHFSVKKIVDGRLVARGSMASLLKCYMYRASAYRSAGRIAEVDADCNRTLALNPSCIQAFRDSSCAVRIDSMLTVIVWHTIWNI</sequence>
<dbReference type="Proteomes" id="UP000685013">
    <property type="component" value="Chromosome 17"/>
</dbReference>
<evidence type="ECO:0000313" key="1">
    <source>
        <dbReference type="EMBL" id="KAG6575780.1"/>
    </source>
</evidence>